<dbReference type="Gene3D" id="1.10.405.10">
    <property type="entry name" value="Guanine Nucleotide Dissociation Inhibitor, domain 1"/>
    <property type="match status" value="1"/>
</dbReference>
<accession>A0A316VNU9</accession>
<dbReference type="EMBL" id="KZ819602">
    <property type="protein sequence ID" value="PWN37801.1"/>
    <property type="molecule type" value="Genomic_DNA"/>
</dbReference>
<dbReference type="InterPro" id="IPR050464">
    <property type="entry name" value="Zeta_carotene_desat/Oxidored"/>
</dbReference>
<dbReference type="Pfam" id="PF01593">
    <property type="entry name" value="Amino_oxidase"/>
    <property type="match status" value="1"/>
</dbReference>
<dbReference type="OrthoDB" id="5977668at2759"/>
<dbReference type="Gene3D" id="3.50.50.60">
    <property type="entry name" value="FAD/NAD(P)-binding domain"/>
    <property type="match status" value="1"/>
</dbReference>
<reference evidence="2 3" key="1">
    <citation type="journal article" date="2018" name="Mol. Biol. Evol.">
        <title>Broad Genomic Sampling Reveals a Smut Pathogenic Ancestry of the Fungal Clade Ustilaginomycotina.</title>
        <authorList>
            <person name="Kijpornyongpan T."/>
            <person name="Mondo S.J."/>
            <person name="Barry K."/>
            <person name="Sandor L."/>
            <person name="Lee J."/>
            <person name="Lipzen A."/>
            <person name="Pangilinan J."/>
            <person name="LaButti K."/>
            <person name="Hainaut M."/>
            <person name="Henrissat B."/>
            <person name="Grigoriev I.V."/>
            <person name="Spatafora J.W."/>
            <person name="Aime M.C."/>
        </authorList>
    </citation>
    <scope>NUCLEOTIDE SEQUENCE [LARGE SCALE GENOMIC DNA]</scope>
    <source>
        <strain evidence="2 3">MCA 3882</strain>
    </source>
</reference>
<dbReference type="AlphaFoldDB" id="A0A316VNU9"/>
<keyword evidence="3" id="KW-1185">Reference proteome</keyword>
<dbReference type="RefSeq" id="XP_025358103.1">
    <property type="nucleotide sequence ID" value="XM_025500046.1"/>
</dbReference>
<proteinExistence type="predicted"/>
<dbReference type="InterPro" id="IPR036188">
    <property type="entry name" value="FAD/NAD-bd_sf"/>
</dbReference>
<evidence type="ECO:0000259" key="1">
    <source>
        <dbReference type="Pfam" id="PF01593"/>
    </source>
</evidence>
<feature type="domain" description="Amine oxidase" evidence="1">
    <location>
        <begin position="10"/>
        <end position="448"/>
    </location>
</feature>
<gene>
    <name evidence="2" type="ORF">FA14DRAFT_166822</name>
</gene>
<dbReference type="STRING" id="1280837.A0A316VNU9"/>
<sequence length="484" mass="54823">MKVAVIGGGVAGVSAVWALNEHSNHDVHLFEANDYVGGHTNTVLFEKPNEKSKSVMTDTGFIVFNKVTYPNFLAFLNHLNIKIIASDMSFSVKRGEFEWAGATPVSLFCQWSNLFSPTHWRMVWDIIRFNHQSVESLAHFDKHAKNKSDVKASKFAKQSIGEWLKERGYSQSFVRNYLVPMTACIWSTPADRTVSEFPALTLLRFMHNHHLLQILDRPQWLTLNGGSRTYVERVLSKLPESHLHKGSKAGRVVEASFDKEKSQWLISTANGHVSSFDRVIFASHADTTARILSGQFASNDNKGKELQSILQQFEFNKNTVLLHTDEKLMPVRRSAWSAWNFITESQDGKKDEDGVVLTYWMNLLQSLDEKKYGPILVTLNAPENVCDPAKTLKRISYEHPVYTAKSVEAQKQLRDWQGIWNGAHFAGAWTNYGFHEDGFSSGLRAAYALGATPPFEIKDAERQTATYNSLGYLTNHHLMDIMPH</sequence>
<dbReference type="PANTHER" id="PTHR42923:SF17">
    <property type="entry name" value="AMINE OXIDASE DOMAIN-CONTAINING PROTEIN"/>
    <property type="match status" value="1"/>
</dbReference>
<dbReference type="GO" id="GO:0016491">
    <property type="term" value="F:oxidoreductase activity"/>
    <property type="evidence" value="ECO:0007669"/>
    <property type="project" value="InterPro"/>
</dbReference>
<organism evidence="2 3">
    <name type="scientific">Meira miltonrushii</name>
    <dbReference type="NCBI Taxonomy" id="1280837"/>
    <lineage>
        <taxon>Eukaryota</taxon>
        <taxon>Fungi</taxon>
        <taxon>Dikarya</taxon>
        <taxon>Basidiomycota</taxon>
        <taxon>Ustilaginomycotina</taxon>
        <taxon>Exobasidiomycetes</taxon>
        <taxon>Exobasidiales</taxon>
        <taxon>Brachybasidiaceae</taxon>
        <taxon>Meira</taxon>
    </lineage>
</organism>
<evidence type="ECO:0000313" key="3">
    <source>
        <dbReference type="Proteomes" id="UP000245771"/>
    </source>
</evidence>
<dbReference type="Gene3D" id="3.90.660.10">
    <property type="match status" value="1"/>
</dbReference>
<name>A0A316VNU9_9BASI</name>
<dbReference type="InterPro" id="IPR002937">
    <property type="entry name" value="Amino_oxidase"/>
</dbReference>
<protein>
    <submittedName>
        <fullName evidence="2">FAD/NAD(P)-binding domain-containing protein</fullName>
    </submittedName>
</protein>
<evidence type="ECO:0000313" key="2">
    <source>
        <dbReference type="EMBL" id="PWN37801.1"/>
    </source>
</evidence>
<dbReference type="InParanoid" id="A0A316VNU9"/>
<dbReference type="GeneID" id="37021827"/>
<dbReference type="Proteomes" id="UP000245771">
    <property type="component" value="Unassembled WGS sequence"/>
</dbReference>
<dbReference type="PANTHER" id="PTHR42923">
    <property type="entry name" value="PROTOPORPHYRINOGEN OXIDASE"/>
    <property type="match status" value="1"/>
</dbReference>
<dbReference type="SUPFAM" id="SSF51905">
    <property type="entry name" value="FAD/NAD(P)-binding domain"/>
    <property type="match status" value="1"/>
</dbReference>